<dbReference type="InterPro" id="IPR007168">
    <property type="entry name" value="Phageshock_PspC_N"/>
</dbReference>
<feature type="transmembrane region" description="Helical" evidence="6">
    <location>
        <begin position="90"/>
        <end position="106"/>
    </location>
</feature>
<feature type="transmembrane region" description="Helical" evidence="6">
    <location>
        <begin position="112"/>
        <end position="132"/>
    </location>
</feature>
<reference evidence="8 9" key="1">
    <citation type="submission" date="2019-12" db="EMBL/GenBank/DDBJ databases">
        <title>Sequence classification of anaerobic respiratory reductive dehalogenases: First we see many, then we see few.</title>
        <authorList>
            <person name="Molenda O."/>
            <person name="Puentes Jacome L.A."/>
            <person name="Cao X."/>
            <person name="Nesbo C.L."/>
            <person name="Tang S."/>
            <person name="Morson N."/>
            <person name="Patron J."/>
            <person name="Lomheim L."/>
            <person name="Wishart D.S."/>
            <person name="Edwards E.A."/>
        </authorList>
    </citation>
    <scope>NUCLEOTIDE SEQUENCE [LARGE SCALE GENOMIC DNA]</scope>
    <source>
        <strain evidence="8 9">12DCA</strain>
    </source>
</reference>
<name>A0A857DFV9_9FIRM</name>
<organism evidence="8 9">
    <name type="scientific">Dehalobacter restrictus</name>
    <dbReference type="NCBI Taxonomy" id="55583"/>
    <lineage>
        <taxon>Bacteria</taxon>
        <taxon>Bacillati</taxon>
        <taxon>Bacillota</taxon>
        <taxon>Clostridia</taxon>
        <taxon>Eubacteriales</taxon>
        <taxon>Desulfitobacteriaceae</taxon>
        <taxon>Dehalobacter</taxon>
    </lineage>
</organism>
<evidence type="ECO:0000256" key="1">
    <source>
        <dbReference type="ARBA" id="ARBA00004162"/>
    </source>
</evidence>
<dbReference type="RefSeq" id="WP_019225241.1">
    <property type="nucleotide sequence ID" value="NZ_CP046996.1"/>
</dbReference>
<protein>
    <submittedName>
        <fullName evidence="8">PspC domain-containing protein</fullName>
    </submittedName>
</protein>
<keyword evidence="2" id="KW-1003">Cell membrane</keyword>
<evidence type="ECO:0000256" key="3">
    <source>
        <dbReference type="ARBA" id="ARBA00022692"/>
    </source>
</evidence>
<proteinExistence type="predicted"/>
<keyword evidence="5 6" id="KW-0472">Membrane</keyword>
<dbReference type="EMBL" id="CP046996">
    <property type="protein sequence ID" value="QGZ99692.1"/>
    <property type="molecule type" value="Genomic_DNA"/>
</dbReference>
<sequence length="138" mass="15350">MGKQIYRSQNKVIAGVCSGIAEYFEIDPTIVRIIWLLAFFAGIGILAYLVCWVVIPQKPFGSFGSSQNYADSADIPNNDHNQAINKDKSLKVFGIALIIVGAVFLSDRLFDWFDIDILLPIGLIAVGVYVLFARRDHQ</sequence>
<keyword evidence="4 6" id="KW-1133">Transmembrane helix</keyword>
<evidence type="ECO:0000259" key="7">
    <source>
        <dbReference type="Pfam" id="PF04024"/>
    </source>
</evidence>
<dbReference type="PANTHER" id="PTHR33885:SF3">
    <property type="entry name" value="PHAGE SHOCK PROTEIN C"/>
    <property type="match status" value="1"/>
</dbReference>
<dbReference type="Proteomes" id="UP000430508">
    <property type="component" value="Chromosome"/>
</dbReference>
<dbReference type="PANTHER" id="PTHR33885">
    <property type="entry name" value="PHAGE SHOCK PROTEIN C"/>
    <property type="match status" value="1"/>
</dbReference>
<comment type="subcellular location">
    <subcellularLocation>
        <location evidence="1">Cell membrane</location>
        <topology evidence="1">Single-pass membrane protein</topology>
    </subcellularLocation>
</comment>
<evidence type="ECO:0000256" key="5">
    <source>
        <dbReference type="ARBA" id="ARBA00023136"/>
    </source>
</evidence>
<feature type="transmembrane region" description="Helical" evidence="6">
    <location>
        <begin position="33"/>
        <end position="55"/>
    </location>
</feature>
<evidence type="ECO:0000256" key="4">
    <source>
        <dbReference type="ARBA" id="ARBA00022989"/>
    </source>
</evidence>
<feature type="domain" description="Phage shock protein PspC N-terminal" evidence="7">
    <location>
        <begin position="3"/>
        <end position="58"/>
    </location>
</feature>
<evidence type="ECO:0000313" key="8">
    <source>
        <dbReference type="EMBL" id="QGZ99692.1"/>
    </source>
</evidence>
<accession>A0A857DFV9</accession>
<keyword evidence="3 6" id="KW-0812">Transmembrane</keyword>
<evidence type="ECO:0000256" key="6">
    <source>
        <dbReference type="SAM" id="Phobius"/>
    </source>
</evidence>
<evidence type="ECO:0000313" key="9">
    <source>
        <dbReference type="Proteomes" id="UP000430508"/>
    </source>
</evidence>
<evidence type="ECO:0000256" key="2">
    <source>
        <dbReference type="ARBA" id="ARBA00022475"/>
    </source>
</evidence>
<dbReference type="Pfam" id="PF04024">
    <property type="entry name" value="PspC"/>
    <property type="match status" value="1"/>
</dbReference>
<dbReference type="AlphaFoldDB" id="A0A857DFV9"/>
<dbReference type="GO" id="GO:0005886">
    <property type="term" value="C:plasma membrane"/>
    <property type="evidence" value="ECO:0007669"/>
    <property type="project" value="UniProtKB-SubCell"/>
</dbReference>
<dbReference type="InterPro" id="IPR052027">
    <property type="entry name" value="PspC"/>
</dbReference>
<gene>
    <name evidence="8" type="ORF">GQ588_03015</name>
</gene>